<dbReference type="Pfam" id="PF19656">
    <property type="entry name" value="DUF6159"/>
    <property type="match status" value="1"/>
</dbReference>
<feature type="transmembrane region" description="Helical" evidence="1">
    <location>
        <begin position="145"/>
        <end position="164"/>
    </location>
</feature>
<keyword evidence="3" id="KW-1185">Reference proteome</keyword>
<reference evidence="2" key="1">
    <citation type="submission" date="2022-09" db="EMBL/GenBank/DDBJ databases">
        <title>Tahibacter sp. nov., isolated from a fresh water.</title>
        <authorList>
            <person name="Baek J.H."/>
            <person name="Lee J.K."/>
            <person name="Kim J.M."/>
            <person name="Jeon C.O."/>
        </authorList>
    </citation>
    <scope>NUCLEOTIDE SEQUENCE</scope>
    <source>
        <strain evidence="2">W38</strain>
    </source>
</reference>
<dbReference type="RefSeq" id="WP_261695190.1">
    <property type="nucleotide sequence ID" value="NZ_CP104694.1"/>
</dbReference>
<feature type="transmembrane region" description="Helical" evidence="1">
    <location>
        <begin position="113"/>
        <end position="133"/>
    </location>
</feature>
<feature type="transmembrane region" description="Helical" evidence="1">
    <location>
        <begin position="65"/>
        <end position="93"/>
    </location>
</feature>
<gene>
    <name evidence="2" type="ORF">N4264_00830</name>
</gene>
<feature type="transmembrane region" description="Helical" evidence="1">
    <location>
        <begin position="26"/>
        <end position="53"/>
    </location>
</feature>
<feature type="transmembrane region" description="Helical" evidence="1">
    <location>
        <begin position="189"/>
        <end position="215"/>
    </location>
</feature>
<protein>
    <submittedName>
        <fullName evidence="2">DUF6159 family protein</fullName>
    </submittedName>
</protein>
<keyword evidence="1" id="KW-1133">Transmembrane helix</keyword>
<organism evidence="2 3">
    <name type="scientific">Tahibacter amnicola</name>
    <dbReference type="NCBI Taxonomy" id="2976241"/>
    <lineage>
        <taxon>Bacteria</taxon>
        <taxon>Pseudomonadati</taxon>
        <taxon>Pseudomonadota</taxon>
        <taxon>Gammaproteobacteria</taxon>
        <taxon>Lysobacterales</taxon>
        <taxon>Rhodanobacteraceae</taxon>
        <taxon>Tahibacter</taxon>
    </lineage>
</organism>
<evidence type="ECO:0000313" key="3">
    <source>
        <dbReference type="Proteomes" id="UP001064632"/>
    </source>
</evidence>
<keyword evidence="1" id="KW-0812">Transmembrane</keyword>
<evidence type="ECO:0000256" key="1">
    <source>
        <dbReference type="SAM" id="Phobius"/>
    </source>
</evidence>
<name>A0ABY6BIN0_9GAMM</name>
<dbReference type="InterPro" id="IPR046157">
    <property type="entry name" value="DUF6159"/>
</dbReference>
<keyword evidence="1" id="KW-0472">Membrane</keyword>
<proteinExistence type="predicted"/>
<feature type="transmembrane region" description="Helical" evidence="1">
    <location>
        <begin position="227"/>
        <end position="247"/>
    </location>
</feature>
<evidence type="ECO:0000313" key="2">
    <source>
        <dbReference type="EMBL" id="UXI68230.1"/>
    </source>
</evidence>
<dbReference type="EMBL" id="CP104694">
    <property type="protein sequence ID" value="UXI68230.1"/>
    <property type="molecule type" value="Genomic_DNA"/>
</dbReference>
<sequence>MFSRLSLSWQLMRASAAVLRSDKVLLAFPFFSGVSLALVAATFFVPAFLGGLFVGASTGNVDPALAALGFVFYLAQYFVIIFFNTALIGAAMIRLRGGTPTFNDGLRIAVGKLPAILGYALISATVGLALRLLSERLGFLGQWVVKLLGAAWTVATYMAVPVLVSTDVGPVEAVRRSVSLLKKTWGENLVGHAGFSLVFGLLIAVVVISGVVLMMAGASANSRATTVVAMTYIVIGMATLSLIQAAMQGIYAAALYRYADEGIVSDGFDQGLIVHAFEPKPR</sequence>
<dbReference type="Proteomes" id="UP001064632">
    <property type="component" value="Chromosome"/>
</dbReference>
<accession>A0ABY6BIN0</accession>